<sequence>MSRQHQQTAAWPIQKERLLNYNAFDTDAENADDTTVTSFSDEGAQSNLRQQDLYAAHNDHAEDDQRSVDGNESHFADGETDDGREGPINDQEHDLLYTLQHGLGEHGILPRSQSYPSTSFPGGDDEEEEGEEGGYAGDEQYESQDPRQNHHIPPSTISNTETINEHNFLTSRPSTAQKAPLSPSDASSEPILDYEDERLFKMSYSDLDKESFDHNPRADSTKDSFSHLTNSPLEERLRSAFRELRPEDQAGFFASLKISEWEDAGDWFLEQFGDLLGRFKEARRTRRDVARDFEDEIRKRNDAVGRKRQCVEQEVGRIKGQGQRLLPDTPSRRRAATPAFTPRR</sequence>
<feature type="compositionally biased region" description="Basic and acidic residues" evidence="1">
    <location>
        <begin position="210"/>
        <end position="225"/>
    </location>
</feature>
<dbReference type="PANTHER" id="PTHR28244">
    <property type="entry name" value="RNA POLYMERASE I-SPECIFIC TRANSCRIPTION INITIATION FACTOR RRN11"/>
    <property type="match status" value="1"/>
</dbReference>
<feature type="region of interest" description="Disordered" evidence="1">
    <location>
        <begin position="172"/>
        <end position="191"/>
    </location>
</feature>
<dbReference type="Proteomes" id="UP001521184">
    <property type="component" value="Unassembled WGS sequence"/>
</dbReference>
<comment type="caution">
    <text evidence="3">The sequence shown here is derived from an EMBL/GenBank/DDBJ whole genome shotgun (WGS) entry which is preliminary data.</text>
</comment>
<evidence type="ECO:0000259" key="2">
    <source>
        <dbReference type="Pfam" id="PF15463"/>
    </source>
</evidence>
<feature type="region of interest" description="Disordered" evidence="1">
    <location>
        <begin position="210"/>
        <end position="229"/>
    </location>
</feature>
<dbReference type="EMBL" id="JAKEKT020000041">
    <property type="protein sequence ID" value="KAL1641316.1"/>
    <property type="molecule type" value="Genomic_DNA"/>
</dbReference>
<evidence type="ECO:0000313" key="3">
    <source>
        <dbReference type="EMBL" id="KAL1641316.1"/>
    </source>
</evidence>
<feature type="region of interest" description="Disordered" evidence="1">
    <location>
        <begin position="107"/>
        <end position="160"/>
    </location>
</feature>
<dbReference type="Pfam" id="PF15463">
    <property type="entry name" value="ECM11"/>
    <property type="match status" value="1"/>
</dbReference>
<feature type="compositionally biased region" description="Polar residues" evidence="1">
    <location>
        <begin position="33"/>
        <end position="50"/>
    </location>
</feature>
<feature type="region of interest" description="Disordered" evidence="1">
    <location>
        <begin position="314"/>
        <end position="344"/>
    </location>
</feature>
<accession>A0ABR3TNX7</accession>
<organism evidence="3 4">
    <name type="scientific">Diplodia intermedia</name>
    <dbReference type="NCBI Taxonomy" id="856260"/>
    <lineage>
        <taxon>Eukaryota</taxon>
        <taxon>Fungi</taxon>
        <taxon>Dikarya</taxon>
        <taxon>Ascomycota</taxon>
        <taxon>Pezizomycotina</taxon>
        <taxon>Dothideomycetes</taxon>
        <taxon>Dothideomycetes incertae sedis</taxon>
        <taxon>Botryosphaeriales</taxon>
        <taxon>Botryosphaeriaceae</taxon>
        <taxon>Diplodia</taxon>
    </lineage>
</organism>
<dbReference type="PANTHER" id="PTHR28244:SF3">
    <property type="entry name" value="EXTRACELLULAR MUTANT PROTEIN 11 C-TERMINAL DOMAIN-CONTAINING PROTEIN"/>
    <property type="match status" value="1"/>
</dbReference>
<evidence type="ECO:0000313" key="4">
    <source>
        <dbReference type="Proteomes" id="UP001521184"/>
    </source>
</evidence>
<gene>
    <name evidence="3" type="ORF">SLS58_006218</name>
</gene>
<feature type="compositionally biased region" description="Acidic residues" evidence="1">
    <location>
        <begin position="123"/>
        <end position="132"/>
    </location>
</feature>
<reference evidence="3 4" key="1">
    <citation type="journal article" date="2023" name="Plant Dis.">
        <title>First Report of Diplodia intermedia Causing Canker and Dieback Diseases on Apple Trees in Canada.</title>
        <authorList>
            <person name="Ellouze W."/>
            <person name="Ilyukhin E."/>
            <person name="Sulman M."/>
            <person name="Ali S."/>
        </authorList>
    </citation>
    <scope>NUCLEOTIDE SEQUENCE [LARGE SCALE GENOMIC DNA]</scope>
    <source>
        <strain evidence="3 4">M45-28</strain>
    </source>
</reference>
<dbReference type="InterPro" id="IPR053029">
    <property type="entry name" value="RNA_pol_I-specific_init_factor"/>
</dbReference>
<feature type="compositionally biased region" description="Basic and acidic residues" evidence="1">
    <location>
        <begin position="57"/>
        <end position="89"/>
    </location>
</feature>
<feature type="compositionally biased region" description="Polar residues" evidence="1">
    <location>
        <begin position="111"/>
        <end position="120"/>
    </location>
</feature>
<name>A0ABR3TNX7_9PEZI</name>
<protein>
    <recommendedName>
        <fullName evidence="2">Extracellular mutant protein 11 C-terminal domain-containing protein</fullName>
    </recommendedName>
</protein>
<keyword evidence="4" id="KW-1185">Reference proteome</keyword>
<feature type="region of interest" description="Disordered" evidence="1">
    <location>
        <begin position="24"/>
        <end position="89"/>
    </location>
</feature>
<proteinExistence type="predicted"/>
<evidence type="ECO:0000256" key="1">
    <source>
        <dbReference type="SAM" id="MobiDB-lite"/>
    </source>
</evidence>
<feature type="domain" description="Extracellular mutant protein 11 C-terminal" evidence="2">
    <location>
        <begin position="193"/>
        <end position="326"/>
    </location>
</feature>
<dbReference type="InterPro" id="IPR029178">
    <property type="entry name" value="Ecm11_C"/>
</dbReference>